<dbReference type="Proteomes" id="UP000195569">
    <property type="component" value="Unassembled WGS sequence"/>
</dbReference>
<dbReference type="EMBL" id="CYGY02000037">
    <property type="protein sequence ID" value="SIT43983.1"/>
    <property type="molecule type" value="Genomic_DNA"/>
</dbReference>
<keyword evidence="2" id="KW-1185">Reference proteome</keyword>
<accession>A0A1N7S9G8</accession>
<gene>
    <name evidence="1" type="ORF">BN2476_370003</name>
</gene>
<evidence type="ECO:0000313" key="1">
    <source>
        <dbReference type="EMBL" id="SIT43983.1"/>
    </source>
</evidence>
<proteinExistence type="predicted"/>
<organism evidence="1 2">
    <name type="scientific">Paraburkholderia piptadeniae</name>
    <dbReference type="NCBI Taxonomy" id="1701573"/>
    <lineage>
        <taxon>Bacteria</taxon>
        <taxon>Pseudomonadati</taxon>
        <taxon>Pseudomonadota</taxon>
        <taxon>Betaproteobacteria</taxon>
        <taxon>Burkholderiales</taxon>
        <taxon>Burkholderiaceae</taxon>
        <taxon>Paraburkholderia</taxon>
    </lineage>
</organism>
<protein>
    <submittedName>
        <fullName evidence="1">Uncharacterized protein</fullName>
    </submittedName>
</protein>
<evidence type="ECO:0000313" key="2">
    <source>
        <dbReference type="Proteomes" id="UP000195569"/>
    </source>
</evidence>
<name>A0A1N7S9G8_9BURK</name>
<comment type="caution">
    <text evidence="1">The sequence shown here is derived from an EMBL/GenBank/DDBJ whole genome shotgun (WGS) entry which is preliminary data.</text>
</comment>
<sequence length="86" mass="9628">MVRCHSQTGVGEWYFSLSMNESSRPVTDVQRFPSSVSSALQSRLPIEQSIIRQNMSATTVRIYRPLSHLGKNKAERHTSLAPATPL</sequence>
<dbReference type="AlphaFoldDB" id="A0A1N7S9G8"/>
<reference evidence="1" key="1">
    <citation type="submission" date="2016-12" db="EMBL/GenBank/DDBJ databases">
        <authorList>
            <person name="Moulin L."/>
        </authorList>
    </citation>
    <scope>NUCLEOTIDE SEQUENCE [LARGE SCALE GENOMIC DNA]</scope>
    <source>
        <strain evidence="1">STM 7183</strain>
    </source>
</reference>